<evidence type="ECO:0000313" key="3">
    <source>
        <dbReference type="RefSeq" id="XP_022235734.1"/>
    </source>
</evidence>
<evidence type="ECO:0000313" key="2">
    <source>
        <dbReference type="Proteomes" id="UP000694941"/>
    </source>
</evidence>
<dbReference type="GeneID" id="106476053"/>
<keyword evidence="2" id="KW-1185">Reference proteome</keyword>
<reference evidence="3" key="1">
    <citation type="submission" date="2025-08" db="UniProtKB">
        <authorList>
            <consortium name="RefSeq"/>
        </authorList>
    </citation>
    <scope>IDENTIFICATION</scope>
    <source>
        <tissue evidence="3">Muscle</tissue>
    </source>
</reference>
<dbReference type="Proteomes" id="UP000694941">
    <property type="component" value="Unplaced"/>
</dbReference>
<organism evidence="2 3">
    <name type="scientific">Limulus polyphemus</name>
    <name type="common">Atlantic horseshoe crab</name>
    <dbReference type="NCBI Taxonomy" id="6850"/>
    <lineage>
        <taxon>Eukaryota</taxon>
        <taxon>Metazoa</taxon>
        <taxon>Ecdysozoa</taxon>
        <taxon>Arthropoda</taxon>
        <taxon>Chelicerata</taxon>
        <taxon>Merostomata</taxon>
        <taxon>Xiphosura</taxon>
        <taxon>Limulidae</taxon>
        <taxon>Limulus</taxon>
    </lineage>
</organism>
<dbReference type="Gene3D" id="1.25.40.470">
    <property type="match status" value="1"/>
</dbReference>
<accession>A0ABM1RWH9</accession>
<gene>
    <name evidence="3" type="primary">LOC106476053</name>
</gene>
<protein>
    <submittedName>
        <fullName evidence="3">Coatomer subunit beta'-like</fullName>
    </submittedName>
</protein>
<dbReference type="InterPro" id="IPR056176">
    <property type="entry name" value="TPR_COPA_B"/>
</dbReference>
<evidence type="ECO:0000259" key="1">
    <source>
        <dbReference type="Pfam" id="PF23953"/>
    </source>
</evidence>
<feature type="domain" description="COPA/B TPR" evidence="1">
    <location>
        <begin position="1"/>
        <end position="64"/>
    </location>
</feature>
<proteinExistence type="predicted"/>
<sequence>MVSRLGESAESSGKNNVAFLSHMLLGQKEKALEVLINTSRLPEAAFFARTYLPSQISRVVKLWKAGVMKSNEKTAQALADPEEYENLFPGLQEAIKAEIYLKKESGNLSPAANYLTHPMTHERNVVSEMQEAEVAGKFEYSVADTLKEVKNPSPEQLSPRDRDENVEELNVGTVDISQIEEELELDINNLVLDENIDTSEINLDEDLLSED</sequence>
<dbReference type="RefSeq" id="XP_022235734.1">
    <property type="nucleotide sequence ID" value="XM_022380026.1"/>
</dbReference>
<dbReference type="Pfam" id="PF23953">
    <property type="entry name" value="TPR_COPA_B"/>
    <property type="match status" value="1"/>
</dbReference>
<name>A0ABM1RWH9_LIMPO</name>